<evidence type="ECO:0000256" key="1">
    <source>
        <dbReference type="ARBA" id="ARBA00004141"/>
    </source>
</evidence>
<feature type="transmembrane region" description="Helical" evidence="5">
    <location>
        <begin position="41"/>
        <end position="60"/>
    </location>
</feature>
<feature type="transmembrane region" description="Helical" evidence="5">
    <location>
        <begin position="67"/>
        <end position="89"/>
    </location>
</feature>
<evidence type="ECO:0000256" key="2">
    <source>
        <dbReference type="ARBA" id="ARBA00022692"/>
    </source>
</evidence>
<proteinExistence type="predicted"/>
<dbReference type="Pfam" id="PF13564">
    <property type="entry name" value="DoxX_2"/>
    <property type="match status" value="1"/>
</dbReference>
<dbReference type="EMBL" id="JACHJB010000002">
    <property type="protein sequence ID" value="MBB6349738.1"/>
    <property type="molecule type" value="Genomic_DNA"/>
</dbReference>
<evidence type="ECO:0000313" key="6">
    <source>
        <dbReference type="EMBL" id="MBB6349738.1"/>
    </source>
</evidence>
<keyword evidence="4 5" id="KW-0472">Membrane</keyword>
<dbReference type="Proteomes" id="UP000583800">
    <property type="component" value="Unassembled WGS sequence"/>
</dbReference>
<dbReference type="GO" id="GO:0016020">
    <property type="term" value="C:membrane"/>
    <property type="evidence" value="ECO:0007669"/>
    <property type="project" value="UniProtKB-SubCell"/>
</dbReference>
<dbReference type="RefSeq" id="WP_185087264.1">
    <property type="nucleotide sequence ID" value="NZ_JACHJB010000002.1"/>
</dbReference>
<gene>
    <name evidence="6" type="ORF">FHU36_006283</name>
</gene>
<evidence type="ECO:0000256" key="5">
    <source>
        <dbReference type="SAM" id="Phobius"/>
    </source>
</evidence>
<accession>A0A7X0C724</accession>
<protein>
    <recommendedName>
        <fullName evidence="8">DoxX family protein</fullName>
    </recommendedName>
</protein>
<comment type="caution">
    <text evidence="6">The sequence shown here is derived from an EMBL/GenBank/DDBJ whole genome shotgun (WGS) entry which is preliminary data.</text>
</comment>
<keyword evidence="3 5" id="KW-1133">Transmembrane helix</keyword>
<evidence type="ECO:0000313" key="7">
    <source>
        <dbReference type="Proteomes" id="UP000583800"/>
    </source>
</evidence>
<reference evidence="6 7" key="1">
    <citation type="submission" date="2020-08" db="EMBL/GenBank/DDBJ databases">
        <title>Sequencing the genomes of 1000 actinobacteria strains.</title>
        <authorList>
            <person name="Klenk H.-P."/>
        </authorList>
    </citation>
    <scope>NUCLEOTIDE SEQUENCE [LARGE SCALE GENOMIC DNA]</scope>
    <source>
        <strain evidence="6 7">DSM 45913</strain>
    </source>
</reference>
<evidence type="ECO:0008006" key="8">
    <source>
        <dbReference type="Google" id="ProtNLM"/>
    </source>
</evidence>
<name>A0A7X0C724_9ACTN</name>
<keyword evidence="7" id="KW-1185">Reference proteome</keyword>
<keyword evidence="2 5" id="KW-0812">Transmembrane</keyword>
<evidence type="ECO:0000256" key="3">
    <source>
        <dbReference type="ARBA" id="ARBA00022989"/>
    </source>
</evidence>
<dbReference type="InterPro" id="IPR032808">
    <property type="entry name" value="DoxX"/>
</dbReference>
<feature type="transmembrane region" description="Helical" evidence="5">
    <location>
        <begin position="95"/>
        <end position="114"/>
    </location>
</feature>
<evidence type="ECO:0000256" key="4">
    <source>
        <dbReference type="ARBA" id="ARBA00023136"/>
    </source>
</evidence>
<dbReference type="AlphaFoldDB" id="A0A7X0C724"/>
<sequence length="116" mass="11861">MFIAYVVVAALMALLLLASGSLLLAKEKGVTTTMTELGVPLSWFPLLAVLKIAGALGLLAGIFYRPLGIAAAAGVVLYFVGAVITHLRAKDVKGTVIPTVLVGVSTAPLLLAIASM</sequence>
<organism evidence="6 7">
    <name type="scientific">Nonomuraea muscovyensis</name>
    <dbReference type="NCBI Taxonomy" id="1124761"/>
    <lineage>
        <taxon>Bacteria</taxon>
        <taxon>Bacillati</taxon>
        <taxon>Actinomycetota</taxon>
        <taxon>Actinomycetes</taxon>
        <taxon>Streptosporangiales</taxon>
        <taxon>Streptosporangiaceae</taxon>
        <taxon>Nonomuraea</taxon>
    </lineage>
</organism>
<comment type="subcellular location">
    <subcellularLocation>
        <location evidence="1">Membrane</location>
        <topology evidence="1">Multi-pass membrane protein</topology>
    </subcellularLocation>
</comment>